<dbReference type="SUPFAM" id="SSF81901">
    <property type="entry name" value="HCP-like"/>
    <property type="match status" value="1"/>
</dbReference>
<dbReference type="InterPro" id="IPR000719">
    <property type="entry name" value="Prot_kinase_dom"/>
</dbReference>
<dbReference type="Pfam" id="PF07721">
    <property type="entry name" value="TPR_4"/>
    <property type="match status" value="1"/>
</dbReference>
<evidence type="ECO:0000256" key="4">
    <source>
        <dbReference type="ARBA" id="ARBA00022840"/>
    </source>
</evidence>
<evidence type="ECO:0000313" key="9">
    <source>
        <dbReference type="Proteomes" id="UP000572680"/>
    </source>
</evidence>
<dbReference type="GO" id="GO:0004674">
    <property type="term" value="F:protein serine/threonine kinase activity"/>
    <property type="evidence" value="ECO:0007669"/>
    <property type="project" value="TreeGrafter"/>
</dbReference>
<dbReference type="EMBL" id="JACJIA010000009">
    <property type="protein sequence ID" value="MBA8954718.1"/>
    <property type="molecule type" value="Genomic_DNA"/>
</dbReference>
<keyword evidence="1" id="KW-0808">Transferase</keyword>
<dbReference type="PROSITE" id="PS00107">
    <property type="entry name" value="PROTEIN_KINASE_ATP"/>
    <property type="match status" value="1"/>
</dbReference>
<keyword evidence="3" id="KW-0418">Kinase</keyword>
<gene>
    <name evidence="8" type="ORF">HNR61_006375</name>
</gene>
<feature type="binding site" evidence="5">
    <location>
        <position position="55"/>
    </location>
    <ligand>
        <name>ATP</name>
        <dbReference type="ChEBI" id="CHEBI:30616"/>
    </ligand>
</feature>
<dbReference type="Pfam" id="PF00069">
    <property type="entry name" value="Pkinase"/>
    <property type="match status" value="1"/>
</dbReference>
<dbReference type="AlphaFoldDB" id="A0A7W3QQ08"/>
<keyword evidence="9" id="KW-1185">Reference proteome</keyword>
<organism evidence="8 9">
    <name type="scientific">Actinomadura namibiensis</name>
    <dbReference type="NCBI Taxonomy" id="182080"/>
    <lineage>
        <taxon>Bacteria</taxon>
        <taxon>Bacillati</taxon>
        <taxon>Actinomycetota</taxon>
        <taxon>Actinomycetes</taxon>
        <taxon>Streptosporangiales</taxon>
        <taxon>Thermomonosporaceae</taxon>
        <taxon>Actinomadura</taxon>
    </lineage>
</organism>
<dbReference type="InterPro" id="IPR011990">
    <property type="entry name" value="TPR-like_helical_dom_sf"/>
</dbReference>
<evidence type="ECO:0000313" key="8">
    <source>
        <dbReference type="EMBL" id="MBA8954718.1"/>
    </source>
</evidence>
<dbReference type="InterPro" id="IPR011717">
    <property type="entry name" value="TPR-4"/>
</dbReference>
<dbReference type="CDD" id="cd14014">
    <property type="entry name" value="STKc_PknB_like"/>
    <property type="match status" value="1"/>
</dbReference>
<dbReference type="Proteomes" id="UP000572680">
    <property type="component" value="Unassembled WGS sequence"/>
</dbReference>
<dbReference type="Gene3D" id="1.10.510.10">
    <property type="entry name" value="Transferase(Phosphotransferase) domain 1"/>
    <property type="match status" value="1"/>
</dbReference>
<proteinExistence type="predicted"/>
<dbReference type="GO" id="GO:0005524">
    <property type="term" value="F:ATP binding"/>
    <property type="evidence" value="ECO:0007669"/>
    <property type="project" value="UniProtKB-UniRule"/>
</dbReference>
<feature type="region of interest" description="Disordered" evidence="6">
    <location>
        <begin position="300"/>
        <end position="320"/>
    </location>
</feature>
<evidence type="ECO:0000259" key="7">
    <source>
        <dbReference type="PROSITE" id="PS50011"/>
    </source>
</evidence>
<dbReference type="PROSITE" id="PS00108">
    <property type="entry name" value="PROTEIN_KINASE_ST"/>
    <property type="match status" value="1"/>
</dbReference>
<dbReference type="PROSITE" id="PS50011">
    <property type="entry name" value="PROTEIN_KINASE_DOM"/>
    <property type="match status" value="1"/>
</dbReference>
<dbReference type="PANTHER" id="PTHR43289:SF34">
    <property type="entry name" value="SERINE_THREONINE-PROTEIN KINASE YBDM-RELATED"/>
    <property type="match status" value="1"/>
</dbReference>
<evidence type="ECO:0000256" key="5">
    <source>
        <dbReference type="PROSITE-ProRule" id="PRU10141"/>
    </source>
</evidence>
<dbReference type="InterPro" id="IPR008271">
    <property type="entry name" value="Ser/Thr_kinase_AS"/>
</dbReference>
<feature type="compositionally biased region" description="Gly residues" evidence="6">
    <location>
        <begin position="1"/>
        <end position="13"/>
    </location>
</feature>
<feature type="compositionally biased region" description="Low complexity" evidence="6">
    <location>
        <begin position="304"/>
        <end position="317"/>
    </location>
</feature>
<accession>A0A7W3QQ08</accession>
<dbReference type="PANTHER" id="PTHR43289">
    <property type="entry name" value="MITOGEN-ACTIVATED PROTEIN KINASE KINASE KINASE 20-RELATED"/>
    <property type="match status" value="1"/>
</dbReference>
<dbReference type="InterPro" id="IPR011009">
    <property type="entry name" value="Kinase-like_dom_sf"/>
</dbReference>
<name>A0A7W3QQ08_ACTNM</name>
<dbReference type="SUPFAM" id="SSF56112">
    <property type="entry name" value="Protein kinase-like (PK-like)"/>
    <property type="match status" value="1"/>
</dbReference>
<keyword evidence="2 5" id="KW-0547">Nucleotide-binding</keyword>
<evidence type="ECO:0000256" key="2">
    <source>
        <dbReference type="ARBA" id="ARBA00022741"/>
    </source>
</evidence>
<sequence>MSGGSGEDAGFGGQPLQPGDPRLVGEYELVGRLGQGGMGTVYLGRTPSGRAVAVKIIRADFAGLPQLRKRFAAEVRAAMNVNAFYTAAVVDADPEGDPPWLVTAYIPGPTLTAAVDGHGPLPPDTVRLLGAHLAEGLAAIHKKGLVHRDLKPGNVILAADGPRIIDFGIALAADTTMHTVAGGPLGTPGYMSPEQARGDAEIDWRSDVFALGGVLTFAATGEGPFGSGQPHALIYRICAEEPRLGGVPAELRDVVAACLAKDPAARPEPREILRRLRLPRGADAHWLPGEVATMIEERSAPGHPATRAPASAPAAVPTGTLPAFAPGTLLERGEQAIERGELNEARLWLEQAVSSEDPDVAPRAMRRLALIERRRSGADGARLWYERAAASGHPEAAPKAMRDLALLAREEGDRAGVRRWYERAAATEHEEVAPRAMRSLGLLAQEDDELARARSWYERAVASDHPAVAPIAMNDLGVIAEKLGDLEEARSWYERAAASGDPEIAPRAMHNRGFIAQDEGDPVEARSWWERAAATDHPVVAPAARRNLRALDT</sequence>
<protein>
    <submittedName>
        <fullName evidence="8">Tetratricopeptide (TPR) repeat protein</fullName>
    </submittedName>
</protein>
<dbReference type="SMART" id="SM00671">
    <property type="entry name" value="SEL1"/>
    <property type="match status" value="5"/>
</dbReference>
<dbReference type="SMART" id="SM00220">
    <property type="entry name" value="S_TKc"/>
    <property type="match status" value="1"/>
</dbReference>
<feature type="region of interest" description="Disordered" evidence="6">
    <location>
        <begin position="1"/>
        <end position="20"/>
    </location>
</feature>
<evidence type="ECO:0000256" key="3">
    <source>
        <dbReference type="ARBA" id="ARBA00022777"/>
    </source>
</evidence>
<dbReference type="InterPro" id="IPR006597">
    <property type="entry name" value="Sel1-like"/>
</dbReference>
<dbReference type="Pfam" id="PF13374">
    <property type="entry name" value="TPR_10"/>
    <property type="match status" value="1"/>
</dbReference>
<dbReference type="Gene3D" id="3.30.200.20">
    <property type="entry name" value="Phosphorylase Kinase, domain 1"/>
    <property type="match status" value="1"/>
</dbReference>
<dbReference type="Gene3D" id="1.25.40.10">
    <property type="entry name" value="Tetratricopeptide repeat domain"/>
    <property type="match status" value="1"/>
</dbReference>
<evidence type="ECO:0000256" key="6">
    <source>
        <dbReference type="SAM" id="MobiDB-lite"/>
    </source>
</evidence>
<keyword evidence="4 5" id="KW-0067">ATP-binding</keyword>
<dbReference type="InterPro" id="IPR017441">
    <property type="entry name" value="Protein_kinase_ATP_BS"/>
</dbReference>
<dbReference type="Pfam" id="PF08238">
    <property type="entry name" value="Sel1"/>
    <property type="match status" value="2"/>
</dbReference>
<comment type="caution">
    <text evidence="8">The sequence shown here is derived from an EMBL/GenBank/DDBJ whole genome shotgun (WGS) entry which is preliminary data.</text>
</comment>
<dbReference type="GO" id="GO:0042802">
    <property type="term" value="F:identical protein binding"/>
    <property type="evidence" value="ECO:0007669"/>
    <property type="project" value="InterPro"/>
</dbReference>
<evidence type="ECO:0000256" key="1">
    <source>
        <dbReference type="ARBA" id="ARBA00022679"/>
    </source>
</evidence>
<feature type="domain" description="Protein kinase" evidence="7">
    <location>
        <begin position="27"/>
        <end position="278"/>
    </location>
</feature>
<reference evidence="8 9" key="1">
    <citation type="submission" date="2020-08" db="EMBL/GenBank/DDBJ databases">
        <title>Genomic Encyclopedia of Type Strains, Phase IV (KMG-IV): sequencing the most valuable type-strain genomes for metagenomic binning, comparative biology and taxonomic classification.</title>
        <authorList>
            <person name="Goeker M."/>
        </authorList>
    </citation>
    <scope>NUCLEOTIDE SEQUENCE [LARGE SCALE GENOMIC DNA]</scope>
    <source>
        <strain evidence="8 9">DSM 44197</strain>
    </source>
</reference>
<dbReference type="RefSeq" id="WP_182846747.1">
    <property type="nucleotide sequence ID" value="NZ_JACJIA010000009.1"/>
</dbReference>